<gene>
    <name evidence="2" type="ORF">GCM10023322_04950</name>
</gene>
<dbReference type="PANTHER" id="PTHR43194:SF2">
    <property type="entry name" value="PEROXISOMAL MEMBRANE PROTEIN LPX1"/>
    <property type="match status" value="1"/>
</dbReference>
<dbReference type="InterPro" id="IPR000073">
    <property type="entry name" value="AB_hydrolase_1"/>
</dbReference>
<feature type="domain" description="AB hydrolase-1" evidence="1">
    <location>
        <begin position="53"/>
        <end position="309"/>
    </location>
</feature>
<sequence length="324" mass="35431">MAADPLADERFGHLPYDEVTVVTTADGLDLYVEIVEPDDGIDLDFGLTSPPEPTLIFVHGFCLDMGTFHFQRTALTHRGAYRMVFYDQPGHGQSSKLRQGEYTLDALGEALKRVIDETVGDGPIVLIGHSMGGMTIMALAELYPQLFTDQIRGVVFISTSAGKLDEVTFGMPDFMARFSRPLVPVITGAGRLTGGMIDALRRASTDLAQALTRRYGFGTEKPSPALVKYVEQMNAHTGTEVVARYLRAIYTHARYPALEALKQTRVLVVSGDQDKLTPPDHSAEICRILPDAEFVPVPGAGHLALLERPNVVNAALTEFLEQVD</sequence>
<proteinExistence type="predicted"/>
<dbReference type="SUPFAM" id="SSF53474">
    <property type="entry name" value="alpha/beta-Hydrolases"/>
    <property type="match status" value="1"/>
</dbReference>
<dbReference type="PANTHER" id="PTHR43194">
    <property type="entry name" value="HYDROLASE ALPHA/BETA FOLD FAMILY"/>
    <property type="match status" value="1"/>
</dbReference>
<comment type="caution">
    <text evidence="2">The sequence shown here is derived from an EMBL/GenBank/DDBJ whole genome shotgun (WGS) entry which is preliminary data.</text>
</comment>
<dbReference type="Pfam" id="PF00561">
    <property type="entry name" value="Abhydrolase_1"/>
    <property type="match status" value="1"/>
</dbReference>
<dbReference type="Gene3D" id="3.40.50.1820">
    <property type="entry name" value="alpha/beta hydrolase"/>
    <property type="match status" value="1"/>
</dbReference>
<dbReference type="InterPro" id="IPR050228">
    <property type="entry name" value="Carboxylesterase_BioH"/>
</dbReference>
<dbReference type="EMBL" id="BAABJQ010000001">
    <property type="protein sequence ID" value="GAA5178271.1"/>
    <property type="molecule type" value="Genomic_DNA"/>
</dbReference>
<dbReference type="Proteomes" id="UP001501570">
    <property type="component" value="Unassembled WGS sequence"/>
</dbReference>
<dbReference type="PRINTS" id="PR00412">
    <property type="entry name" value="EPOXHYDRLASE"/>
</dbReference>
<evidence type="ECO:0000313" key="3">
    <source>
        <dbReference type="Proteomes" id="UP001501570"/>
    </source>
</evidence>
<evidence type="ECO:0000313" key="2">
    <source>
        <dbReference type="EMBL" id="GAA5178271.1"/>
    </source>
</evidence>
<accession>A0ABP9RJD9</accession>
<keyword evidence="3" id="KW-1185">Reference proteome</keyword>
<name>A0ABP9RJD9_9ACTN</name>
<reference evidence="3" key="1">
    <citation type="journal article" date="2019" name="Int. J. Syst. Evol. Microbiol.">
        <title>The Global Catalogue of Microorganisms (GCM) 10K type strain sequencing project: providing services to taxonomists for standard genome sequencing and annotation.</title>
        <authorList>
            <consortium name="The Broad Institute Genomics Platform"/>
            <consortium name="The Broad Institute Genome Sequencing Center for Infectious Disease"/>
            <person name="Wu L."/>
            <person name="Ma J."/>
        </authorList>
    </citation>
    <scope>NUCLEOTIDE SEQUENCE [LARGE SCALE GENOMIC DNA]</scope>
    <source>
        <strain evidence="3">JCM 18304</strain>
    </source>
</reference>
<protein>
    <recommendedName>
        <fullName evidence="1">AB hydrolase-1 domain-containing protein</fullName>
    </recommendedName>
</protein>
<dbReference type="InterPro" id="IPR000639">
    <property type="entry name" value="Epox_hydrolase-like"/>
</dbReference>
<evidence type="ECO:0000259" key="1">
    <source>
        <dbReference type="Pfam" id="PF00561"/>
    </source>
</evidence>
<dbReference type="InterPro" id="IPR029058">
    <property type="entry name" value="AB_hydrolase_fold"/>
</dbReference>
<organism evidence="2 3">
    <name type="scientific">Rugosimonospora acidiphila</name>
    <dbReference type="NCBI Taxonomy" id="556531"/>
    <lineage>
        <taxon>Bacteria</taxon>
        <taxon>Bacillati</taxon>
        <taxon>Actinomycetota</taxon>
        <taxon>Actinomycetes</taxon>
        <taxon>Micromonosporales</taxon>
        <taxon>Micromonosporaceae</taxon>
        <taxon>Rugosimonospora</taxon>
    </lineage>
</organism>